<gene>
    <name evidence="1" type="ORF">L1049_000861</name>
</gene>
<evidence type="ECO:0000313" key="1">
    <source>
        <dbReference type="EMBL" id="KAK9269092.1"/>
    </source>
</evidence>
<dbReference type="EMBL" id="JBBPBK010000015">
    <property type="protein sequence ID" value="KAK9269092.1"/>
    <property type="molecule type" value="Genomic_DNA"/>
</dbReference>
<keyword evidence="2" id="KW-1185">Reference proteome</keyword>
<organism evidence="1 2">
    <name type="scientific">Liquidambar formosana</name>
    <name type="common">Formosan gum</name>
    <dbReference type="NCBI Taxonomy" id="63359"/>
    <lineage>
        <taxon>Eukaryota</taxon>
        <taxon>Viridiplantae</taxon>
        <taxon>Streptophyta</taxon>
        <taxon>Embryophyta</taxon>
        <taxon>Tracheophyta</taxon>
        <taxon>Spermatophyta</taxon>
        <taxon>Magnoliopsida</taxon>
        <taxon>eudicotyledons</taxon>
        <taxon>Gunneridae</taxon>
        <taxon>Pentapetalae</taxon>
        <taxon>Saxifragales</taxon>
        <taxon>Altingiaceae</taxon>
        <taxon>Liquidambar</taxon>
    </lineage>
</organism>
<name>A0AAP0NBC7_LIQFO</name>
<proteinExistence type="predicted"/>
<accession>A0AAP0NBC7</accession>
<dbReference type="AlphaFoldDB" id="A0AAP0NBC7"/>
<protein>
    <submittedName>
        <fullName evidence="1">Uncharacterized protein</fullName>
    </submittedName>
</protein>
<evidence type="ECO:0000313" key="2">
    <source>
        <dbReference type="Proteomes" id="UP001415857"/>
    </source>
</evidence>
<comment type="caution">
    <text evidence="1">The sequence shown here is derived from an EMBL/GenBank/DDBJ whole genome shotgun (WGS) entry which is preliminary data.</text>
</comment>
<sequence length="126" mass="14441">MHGSCLSVHIACRWICPRSLARDYIGEESCNTVMPWLKQHGHWAVPLKLCPHQHNCTNGISVTSYGKFQWHVVHLHGQVSSSSIQSIKHRCQKSTYIAVGYQVELEIGFRSILGIMRKHGFFYIHL</sequence>
<reference evidence="1 2" key="1">
    <citation type="journal article" date="2024" name="Plant J.">
        <title>Genome sequences and population genomics reveal climatic adaptation and genomic divergence between two closely related sweetgum species.</title>
        <authorList>
            <person name="Xu W.Q."/>
            <person name="Ren C.Q."/>
            <person name="Zhang X.Y."/>
            <person name="Comes H.P."/>
            <person name="Liu X.H."/>
            <person name="Li Y.G."/>
            <person name="Kettle C.J."/>
            <person name="Jalonen R."/>
            <person name="Gaisberger H."/>
            <person name="Ma Y.Z."/>
            <person name="Qiu Y.X."/>
        </authorList>
    </citation>
    <scope>NUCLEOTIDE SEQUENCE [LARGE SCALE GENOMIC DNA]</scope>
    <source>
        <strain evidence="1">Hangzhou</strain>
    </source>
</reference>
<dbReference type="Proteomes" id="UP001415857">
    <property type="component" value="Unassembled WGS sequence"/>
</dbReference>